<dbReference type="AlphaFoldDB" id="U5W895"/>
<dbReference type="PROSITE" id="PS51462">
    <property type="entry name" value="NUDIX"/>
    <property type="match status" value="1"/>
</dbReference>
<proteinExistence type="predicted"/>
<dbReference type="Pfam" id="PF00293">
    <property type="entry name" value="NUDIX"/>
    <property type="match status" value="1"/>
</dbReference>
<dbReference type="PANTHER" id="PTHR43046:SF14">
    <property type="entry name" value="MUTT_NUDIX FAMILY PROTEIN"/>
    <property type="match status" value="1"/>
</dbReference>
<dbReference type="InterPro" id="IPR015797">
    <property type="entry name" value="NUDIX_hydrolase-like_dom_sf"/>
</dbReference>
<evidence type="ECO:0000256" key="2">
    <source>
        <dbReference type="ARBA" id="ARBA00022801"/>
    </source>
</evidence>
<dbReference type="InterPro" id="IPR000086">
    <property type="entry name" value="NUDIX_hydrolase_dom"/>
</dbReference>
<dbReference type="SUPFAM" id="SSF55811">
    <property type="entry name" value="Nudix"/>
    <property type="match status" value="1"/>
</dbReference>
<dbReference type="STRING" id="1246995.AFR_29670"/>
<name>U5W895_9ACTN</name>
<comment type="cofactor">
    <cofactor evidence="1">
        <name>Mg(2+)</name>
        <dbReference type="ChEBI" id="CHEBI:18420"/>
    </cofactor>
</comment>
<dbReference type="KEGG" id="afs:AFR_29670"/>
<dbReference type="InterPro" id="IPR020476">
    <property type="entry name" value="Nudix_hydrolase"/>
</dbReference>
<evidence type="ECO:0000313" key="4">
    <source>
        <dbReference type="EMBL" id="AGZ44195.1"/>
    </source>
</evidence>
<evidence type="ECO:0000313" key="5">
    <source>
        <dbReference type="Proteomes" id="UP000017746"/>
    </source>
</evidence>
<keyword evidence="5" id="KW-1185">Reference proteome</keyword>
<dbReference type="Gene3D" id="3.90.79.10">
    <property type="entry name" value="Nucleoside Triphosphate Pyrophosphohydrolase"/>
    <property type="match status" value="1"/>
</dbReference>
<dbReference type="PATRIC" id="fig|1246995.3.peg.6014"/>
<dbReference type="OrthoDB" id="4545744at2"/>
<dbReference type="HOGENOM" id="CLU_119083_1_0_11"/>
<protein>
    <submittedName>
        <fullName evidence="4">NUDIX hydrolase</fullName>
    </submittedName>
</protein>
<dbReference type="Proteomes" id="UP000017746">
    <property type="component" value="Chromosome"/>
</dbReference>
<dbReference type="RefSeq" id="WP_023560532.1">
    <property type="nucleotide sequence ID" value="NC_022657.1"/>
</dbReference>
<accession>U5W895</accession>
<dbReference type="eggNOG" id="COG1051">
    <property type="taxonomic scope" value="Bacteria"/>
</dbReference>
<dbReference type="EMBL" id="CP006272">
    <property type="protein sequence ID" value="AGZ44195.1"/>
    <property type="molecule type" value="Genomic_DNA"/>
</dbReference>
<reference evidence="4 5" key="1">
    <citation type="journal article" date="2014" name="J. Biotechnol.">
        <title>Complete genome sequence of the actinobacterium Actinoplanes friuliensis HAG 010964, producer of the lipopeptide antibiotic friulimycin.</title>
        <authorList>
            <person name="Ruckert C."/>
            <person name="Szczepanowski R."/>
            <person name="Albersmeier A."/>
            <person name="Goesmann A."/>
            <person name="Fischer N."/>
            <person name="Steinkamper A."/>
            <person name="Puhler A."/>
            <person name="Biener R."/>
            <person name="Schwartz D."/>
            <person name="Kalinowski J."/>
        </authorList>
    </citation>
    <scope>NUCLEOTIDE SEQUENCE [LARGE SCALE GENOMIC DNA]</scope>
    <source>
        <strain evidence="4 5">DSM 7358</strain>
    </source>
</reference>
<dbReference type="PRINTS" id="PR00502">
    <property type="entry name" value="NUDIXFAMILY"/>
</dbReference>
<sequence length="148" mass="16634">MRKVIRRSVRGLLTDDTGRLLLIRRTRPGLAPYWTVPGGGVEPGDATLQDTLARELREELGAVADDLEQVFLHSSSTPEGLAVQHFFWCRLVSLDEEARTGEEFTDASRGGYDLERISLDEVERVDLKPKELKDFVVRNAEALLSVRV</sequence>
<evidence type="ECO:0000256" key="1">
    <source>
        <dbReference type="ARBA" id="ARBA00001946"/>
    </source>
</evidence>
<evidence type="ECO:0000259" key="3">
    <source>
        <dbReference type="PROSITE" id="PS51462"/>
    </source>
</evidence>
<organism evidence="4 5">
    <name type="scientific">Actinoplanes friuliensis DSM 7358</name>
    <dbReference type="NCBI Taxonomy" id="1246995"/>
    <lineage>
        <taxon>Bacteria</taxon>
        <taxon>Bacillati</taxon>
        <taxon>Actinomycetota</taxon>
        <taxon>Actinomycetes</taxon>
        <taxon>Micromonosporales</taxon>
        <taxon>Micromonosporaceae</taxon>
        <taxon>Actinoplanes</taxon>
    </lineage>
</organism>
<dbReference type="PANTHER" id="PTHR43046">
    <property type="entry name" value="GDP-MANNOSE MANNOSYL HYDROLASE"/>
    <property type="match status" value="1"/>
</dbReference>
<dbReference type="GO" id="GO:0016787">
    <property type="term" value="F:hydrolase activity"/>
    <property type="evidence" value="ECO:0007669"/>
    <property type="project" value="UniProtKB-KW"/>
</dbReference>
<gene>
    <name evidence="4" type="ORF">AFR_29670</name>
</gene>
<keyword evidence="2 4" id="KW-0378">Hydrolase</keyword>
<feature type="domain" description="Nudix hydrolase" evidence="3">
    <location>
        <begin position="4"/>
        <end position="141"/>
    </location>
</feature>
<dbReference type="CDD" id="cd04669">
    <property type="entry name" value="NUDIX_Hydrolase"/>
    <property type="match status" value="1"/>
</dbReference>